<protein>
    <submittedName>
        <fullName evidence="2">Uncharacterized protein</fullName>
    </submittedName>
</protein>
<keyword evidence="3" id="KW-1185">Reference proteome</keyword>
<evidence type="ECO:0000313" key="2">
    <source>
        <dbReference type="EMBL" id="MFC3103577.1"/>
    </source>
</evidence>
<gene>
    <name evidence="2" type="ORF">ACFOSU_06700</name>
</gene>
<reference evidence="3" key="1">
    <citation type="journal article" date="2019" name="Int. J. Syst. Evol. Microbiol.">
        <title>The Global Catalogue of Microorganisms (GCM) 10K type strain sequencing project: providing services to taxonomists for standard genome sequencing and annotation.</title>
        <authorList>
            <consortium name="The Broad Institute Genomics Platform"/>
            <consortium name="The Broad Institute Genome Sequencing Center for Infectious Disease"/>
            <person name="Wu L."/>
            <person name="Ma J."/>
        </authorList>
    </citation>
    <scope>NUCLEOTIDE SEQUENCE [LARGE SCALE GENOMIC DNA]</scope>
    <source>
        <strain evidence="3">KCTC 52640</strain>
    </source>
</reference>
<dbReference type="Proteomes" id="UP001595462">
    <property type="component" value="Unassembled WGS sequence"/>
</dbReference>
<accession>A0ABV7EPG4</accession>
<keyword evidence="1" id="KW-0812">Transmembrane</keyword>
<name>A0ABV7EPG4_9GAMM</name>
<keyword evidence="1" id="KW-0472">Membrane</keyword>
<proteinExistence type="predicted"/>
<feature type="transmembrane region" description="Helical" evidence="1">
    <location>
        <begin position="235"/>
        <end position="256"/>
    </location>
</feature>
<sequence length="259" mass="30187">MFKIAALDLALKKPAPRSIPLSGPRASSNDFYAAYLDFAALELKLLVKEKEPGGYSGRLWYQERDGRDCTFLNASISSGQAAVKIEHYYKGNEFNYTSAWKFLLCQKLRWHDFQIVKARFLQRRFNKKQLIRTERIELLFYLVEKELQSPNSVFDPLYLGMQRHGRRWFYHPDRKEHEAHLKLVMNSLVATKDLKLKDNHLYVVEPKAMATLSQYEREERQHHDSMRTASMANRLAGALIGVTVLGLIVQLIKWYFGSV</sequence>
<keyword evidence="1" id="KW-1133">Transmembrane helix</keyword>
<evidence type="ECO:0000256" key="1">
    <source>
        <dbReference type="SAM" id="Phobius"/>
    </source>
</evidence>
<comment type="caution">
    <text evidence="2">The sequence shown here is derived from an EMBL/GenBank/DDBJ whole genome shotgun (WGS) entry which is preliminary data.</text>
</comment>
<organism evidence="2 3">
    <name type="scientific">Salinisphaera aquimarina</name>
    <dbReference type="NCBI Taxonomy" id="2094031"/>
    <lineage>
        <taxon>Bacteria</taxon>
        <taxon>Pseudomonadati</taxon>
        <taxon>Pseudomonadota</taxon>
        <taxon>Gammaproteobacteria</taxon>
        <taxon>Salinisphaerales</taxon>
        <taxon>Salinisphaeraceae</taxon>
        <taxon>Salinisphaera</taxon>
    </lineage>
</organism>
<dbReference type="EMBL" id="JBHRSS010000003">
    <property type="protein sequence ID" value="MFC3103577.1"/>
    <property type="molecule type" value="Genomic_DNA"/>
</dbReference>
<dbReference type="RefSeq" id="WP_380687737.1">
    <property type="nucleotide sequence ID" value="NZ_JBHRSS010000003.1"/>
</dbReference>
<evidence type="ECO:0000313" key="3">
    <source>
        <dbReference type="Proteomes" id="UP001595462"/>
    </source>
</evidence>